<evidence type="ECO:0000313" key="8">
    <source>
        <dbReference type="Proteomes" id="UP000000305"/>
    </source>
</evidence>
<dbReference type="InParanoid" id="E9HSQ9"/>
<feature type="region of interest" description="Disordered" evidence="6">
    <location>
        <begin position="166"/>
        <end position="194"/>
    </location>
</feature>
<dbReference type="PANTHER" id="PTHR14728:SF2">
    <property type="entry name" value="PROTEIN AURORA BOREALIS"/>
    <property type="match status" value="1"/>
</dbReference>
<dbReference type="Proteomes" id="UP000000305">
    <property type="component" value="Unassembled WGS sequence"/>
</dbReference>
<evidence type="ECO:0000256" key="5">
    <source>
        <dbReference type="ARBA" id="ARBA00023306"/>
    </source>
</evidence>
<keyword evidence="3" id="KW-0132">Cell division</keyword>
<protein>
    <recommendedName>
        <fullName evidence="2">Protein aurora borealis</fullName>
    </recommendedName>
</protein>
<dbReference type="AlphaFoldDB" id="E9HSQ9"/>
<accession>E9HSQ9</accession>
<sequence length="394" mass="43846">MTDNTRRTLHDQFSKSDAYRSPNRILQTKYAESFSHFMEQVQYHTPLKSEPNKENIGSSPMHWNSPSMTPPPSFTSIKTPIKNNPKNPFDANLTEHLHLETFSPSVFSRVLSPSEDQDSNWQIEHVALLNPTDFSPNFNTHFTDPKTEAEAQEKILQFFSQRQIAPSPWSHPRSRVLGRSKNKASGEISPAQAISKSAWTQTSLSFPPVLPQEVEEILSQYMNDPHDHTGHSPASSNSECDESSLNASSLRRKLFTQMNTTPQAGDADAYLTNREQSSSPILTTGPHSSRFSFSPCSRPVSPPILSPICSHLEESVAMDEATSQSWVVADSQPSSFPDRTVLMETSEVGYFSSSNVIGSQDANFAGEIKTETVHFSADKVGQPKECSTPTKNHF</sequence>
<keyword evidence="4" id="KW-0498">Mitosis</keyword>
<dbReference type="PANTHER" id="PTHR14728">
    <property type="entry name" value="PROTEIN AURORA BOREALIS"/>
    <property type="match status" value="1"/>
</dbReference>
<evidence type="ECO:0000256" key="1">
    <source>
        <dbReference type="ARBA" id="ARBA00010963"/>
    </source>
</evidence>
<dbReference type="OrthoDB" id="10020858at2759"/>
<evidence type="ECO:0000313" key="7">
    <source>
        <dbReference type="EMBL" id="EFX65204.1"/>
    </source>
</evidence>
<feature type="compositionally biased region" description="Basic residues" evidence="6">
    <location>
        <begin position="172"/>
        <end position="182"/>
    </location>
</feature>
<dbReference type="Pfam" id="PF15280">
    <property type="entry name" value="BORA_N"/>
    <property type="match status" value="1"/>
</dbReference>
<dbReference type="PRINTS" id="PR02038">
    <property type="entry name" value="AURORABORA"/>
</dbReference>
<dbReference type="HOGENOM" id="CLU_700697_0_0_1"/>
<dbReference type="eggNOG" id="ENOG502S85H">
    <property type="taxonomic scope" value="Eukaryota"/>
</dbReference>
<dbReference type="InterPro" id="IPR023252">
    <property type="entry name" value="Aurora_borealis_protein"/>
</dbReference>
<dbReference type="EMBL" id="GL732756">
    <property type="protein sequence ID" value="EFX65204.1"/>
    <property type="molecule type" value="Genomic_DNA"/>
</dbReference>
<dbReference type="STRING" id="6669.E9HSQ9"/>
<name>E9HSQ9_DAPPU</name>
<feature type="region of interest" description="Disordered" evidence="6">
    <location>
        <begin position="277"/>
        <end position="296"/>
    </location>
</feature>
<evidence type="ECO:0000256" key="6">
    <source>
        <dbReference type="SAM" id="MobiDB-lite"/>
    </source>
</evidence>
<organism evidence="7 8">
    <name type="scientific">Daphnia pulex</name>
    <name type="common">Water flea</name>
    <dbReference type="NCBI Taxonomy" id="6669"/>
    <lineage>
        <taxon>Eukaryota</taxon>
        <taxon>Metazoa</taxon>
        <taxon>Ecdysozoa</taxon>
        <taxon>Arthropoda</taxon>
        <taxon>Crustacea</taxon>
        <taxon>Branchiopoda</taxon>
        <taxon>Diplostraca</taxon>
        <taxon>Cladocera</taxon>
        <taxon>Anomopoda</taxon>
        <taxon>Daphniidae</taxon>
        <taxon>Daphnia</taxon>
    </lineage>
</organism>
<comment type="similarity">
    <text evidence="1">Belongs to the BORA family.</text>
</comment>
<evidence type="ECO:0000256" key="3">
    <source>
        <dbReference type="ARBA" id="ARBA00022618"/>
    </source>
</evidence>
<feature type="compositionally biased region" description="Low complexity" evidence="6">
    <location>
        <begin position="286"/>
        <end position="296"/>
    </location>
</feature>
<feature type="compositionally biased region" description="Polar residues" evidence="6">
    <location>
        <begin position="232"/>
        <end position="243"/>
    </location>
</feature>
<feature type="region of interest" description="Disordered" evidence="6">
    <location>
        <begin position="48"/>
        <end position="72"/>
    </location>
</feature>
<evidence type="ECO:0000256" key="2">
    <source>
        <dbReference type="ARBA" id="ARBA00020055"/>
    </source>
</evidence>
<keyword evidence="8" id="KW-1185">Reference proteome</keyword>
<keyword evidence="5" id="KW-0131">Cell cycle</keyword>
<feature type="compositionally biased region" description="Polar residues" evidence="6">
    <location>
        <begin position="55"/>
        <end position="64"/>
    </location>
</feature>
<gene>
    <name evidence="7" type="ORF">DAPPUDRAFT_333408</name>
</gene>
<feature type="region of interest" description="Disordered" evidence="6">
    <location>
        <begin position="223"/>
        <end position="243"/>
    </location>
</feature>
<dbReference type="KEGG" id="dpx:DAPPUDRAFT_333408"/>
<reference evidence="7 8" key="1">
    <citation type="journal article" date="2011" name="Science">
        <title>The ecoresponsive genome of Daphnia pulex.</title>
        <authorList>
            <person name="Colbourne J.K."/>
            <person name="Pfrender M.E."/>
            <person name="Gilbert D."/>
            <person name="Thomas W.K."/>
            <person name="Tucker A."/>
            <person name="Oakley T.H."/>
            <person name="Tokishita S."/>
            <person name="Aerts A."/>
            <person name="Arnold G.J."/>
            <person name="Basu M.K."/>
            <person name="Bauer D.J."/>
            <person name="Caceres C.E."/>
            <person name="Carmel L."/>
            <person name="Casola C."/>
            <person name="Choi J.H."/>
            <person name="Detter J.C."/>
            <person name="Dong Q."/>
            <person name="Dusheyko S."/>
            <person name="Eads B.D."/>
            <person name="Frohlich T."/>
            <person name="Geiler-Samerotte K.A."/>
            <person name="Gerlach D."/>
            <person name="Hatcher P."/>
            <person name="Jogdeo S."/>
            <person name="Krijgsveld J."/>
            <person name="Kriventseva E.V."/>
            <person name="Kultz D."/>
            <person name="Laforsch C."/>
            <person name="Lindquist E."/>
            <person name="Lopez J."/>
            <person name="Manak J.R."/>
            <person name="Muller J."/>
            <person name="Pangilinan J."/>
            <person name="Patwardhan R.P."/>
            <person name="Pitluck S."/>
            <person name="Pritham E.J."/>
            <person name="Rechtsteiner A."/>
            <person name="Rho M."/>
            <person name="Rogozin I.B."/>
            <person name="Sakarya O."/>
            <person name="Salamov A."/>
            <person name="Schaack S."/>
            <person name="Shapiro H."/>
            <person name="Shiga Y."/>
            <person name="Skalitzky C."/>
            <person name="Smith Z."/>
            <person name="Souvorov A."/>
            <person name="Sung W."/>
            <person name="Tang Z."/>
            <person name="Tsuchiya D."/>
            <person name="Tu H."/>
            <person name="Vos H."/>
            <person name="Wang M."/>
            <person name="Wolf Y.I."/>
            <person name="Yamagata H."/>
            <person name="Yamada T."/>
            <person name="Ye Y."/>
            <person name="Shaw J.R."/>
            <person name="Andrews J."/>
            <person name="Crease T.J."/>
            <person name="Tang H."/>
            <person name="Lucas S.M."/>
            <person name="Robertson H.M."/>
            <person name="Bork P."/>
            <person name="Koonin E.V."/>
            <person name="Zdobnov E.M."/>
            <person name="Grigoriev I.V."/>
            <person name="Lynch M."/>
            <person name="Boore J.L."/>
        </authorList>
    </citation>
    <scope>NUCLEOTIDE SEQUENCE [LARGE SCALE GENOMIC DNA]</scope>
</reference>
<proteinExistence type="inferred from homology"/>
<evidence type="ECO:0000256" key="4">
    <source>
        <dbReference type="ARBA" id="ARBA00022776"/>
    </source>
</evidence>
<dbReference type="GO" id="GO:0051301">
    <property type="term" value="P:cell division"/>
    <property type="evidence" value="ECO:0007669"/>
    <property type="project" value="UniProtKB-KW"/>
</dbReference>